<protein>
    <submittedName>
        <fullName evidence="2">Reverse transcriptase domain-containing protein</fullName>
    </submittedName>
</protein>
<accession>A0ABQ5ILI0</accession>
<dbReference type="SUPFAM" id="SSF56672">
    <property type="entry name" value="DNA/RNA polymerases"/>
    <property type="match status" value="1"/>
</dbReference>
<dbReference type="InterPro" id="IPR000477">
    <property type="entry name" value="RT_dom"/>
</dbReference>
<dbReference type="InterPro" id="IPR043502">
    <property type="entry name" value="DNA/RNA_pol_sf"/>
</dbReference>
<evidence type="ECO:0000313" key="2">
    <source>
        <dbReference type="EMBL" id="GJU01042.1"/>
    </source>
</evidence>
<name>A0ABQ5ILI0_9ASTR</name>
<dbReference type="InterPro" id="IPR051320">
    <property type="entry name" value="Viral_Replic_Matur_Polypro"/>
</dbReference>
<dbReference type="Proteomes" id="UP001151760">
    <property type="component" value="Unassembled WGS sequence"/>
</dbReference>
<dbReference type="PROSITE" id="PS50878">
    <property type="entry name" value="RT_POL"/>
    <property type="match status" value="1"/>
</dbReference>
<dbReference type="InterPro" id="IPR043128">
    <property type="entry name" value="Rev_trsase/Diguanyl_cyclase"/>
</dbReference>
<proteinExistence type="predicted"/>
<dbReference type="EMBL" id="BQNB010020925">
    <property type="protein sequence ID" value="GJU01042.1"/>
    <property type="molecule type" value="Genomic_DNA"/>
</dbReference>
<comment type="caution">
    <text evidence="2">The sequence shown here is derived from an EMBL/GenBank/DDBJ whole genome shotgun (WGS) entry which is preliminary data.</text>
</comment>
<dbReference type="Gene3D" id="3.30.70.270">
    <property type="match status" value="2"/>
</dbReference>
<reference evidence="2" key="1">
    <citation type="journal article" date="2022" name="Int. J. Mol. Sci.">
        <title>Draft Genome of Tanacetum Coccineum: Genomic Comparison of Closely Related Tanacetum-Family Plants.</title>
        <authorList>
            <person name="Yamashiro T."/>
            <person name="Shiraishi A."/>
            <person name="Nakayama K."/>
            <person name="Satake H."/>
        </authorList>
    </citation>
    <scope>NUCLEOTIDE SEQUENCE</scope>
</reference>
<reference evidence="2" key="2">
    <citation type="submission" date="2022-01" db="EMBL/GenBank/DDBJ databases">
        <authorList>
            <person name="Yamashiro T."/>
            <person name="Shiraishi A."/>
            <person name="Satake H."/>
            <person name="Nakayama K."/>
        </authorList>
    </citation>
    <scope>NUCLEOTIDE SEQUENCE</scope>
</reference>
<dbReference type="GO" id="GO:0003964">
    <property type="term" value="F:RNA-directed DNA polymerase activity"/>
    <property type="evidence" value="ECO:0007669"/>
    <property type="project" value="UniProtKB-KW"/>
</dbReference>
<evidence type="ECO:0000259" key="1">
    <source>
        <dbReference type="PROSITE" id="PS50878"/>
    </source>
</evidence>
<keyword evidence="3" id="KW-1185">Reference proteome</keyword>
<dbReference type="PANTHER" id="PTHR33064">
    <property type="entry name" value="POL PROTEIN"/>
    <property type="match status" value="1"/>
</dbReference>
<organism evidence="2 3">
    <name type="scientific">Tanacetum coccineum</name>
    <dbReference type="NCBI Taxonomy" id="301880"/>
    <lineage>
        <taxon>Eukaryota</taxon>
        <taxon>Viridiplantae</taxon>
        <taxon>Streptophyta</taxon>
        <taxon>Embryophyta</taxon>
        <taxon>Tracheophyta</taxon>
        <taxon>Spermatophyta</taxon>
        <taxon>Magnoliopsida</taxon>
        <taxon>eudicotyledons</taxon>
        <taxon>Gunneridae</taxon>
        <taxon>Pentapetalae</taxon>
        <taxon>asterids</taxon>
        <taxon>campanulids</taxon>
        <taxon>Asterales</taxon>
        <taxon>Asteraceae</taxon>
        <taxon>Asteroideae</taxon>
        <taxon>Anthemideae</taxon>
        <taxon>Anthemidinae</taxon>
        <taxon>Tanacetum</taxon>
    </lineage>
</organism>
<keyword evidence="2" id="KW-0548">Nucleotidyltransferase</keyword>
<dbReference type="PANTHER" id="PTHR33064:SF37">
    <property type="entry name" value="RIBONUCLEASE H"/>
    <property type="match status" value="1"/>
</dbReference>
<gene>
    <name evidence="2" type="ORF">Tco_1111380</name>
</gene>
<keyword evidence="2" id="KW-0808">Transferase</keyword>
<evidence type="ECO:0000313" key="3">
    <source>
        <dbReference type="Proteomes" id="UP001151760"/>
    </source>
</evidence>
<feature type="domain" description="Reverse transcriptase" evidence="1">
    <location>
        <begin position="1"/>
        <end position="70"/>
    </location>
</feature>
<dbReference type="Pfam" id="PF00078">
    <property type="entry name" value="RVT_1"/>
    <property type="match status" value="1"/>
</dbReference>
<keyword evidence="2" id="KW-0695">RNA-directed DNA polymerase</keyword>
<sequence>MDLMNRVCKPYLDKFVIAFIDDILIYSKNKEEHEEHLKLILELLKKEELYAKFSKCEFWIPKVQFLGHVIDSKGIHVDPAKIESIKDWASPKGPTKIRQFFGLAGYYRRFIEGFTKIAKSMTRLTQKNVKFDWGEKEETAF</sequence>